<dbReference type="AlphaFoldDB" id="A0A8S0S4I4"/>
<accession>A0A8S0S4I4</accession>
<name>A0A8S0S4I4_OLEEU</name>
<sequence>MFSRESQGKVPENPLLFACKYINPLSNGIAGNDPEKKLFPRSKYLRETHIFNSSVTGPNKKLNPRESFSRDFSLQMESKGIEPVKFCLESSISMTALFESQVIPEKLHMGLVDSQESNTLVLDSCKADFMDRSVCSSLAAAAPAEERKKRRQRN</sequence>
<gene>
    <name evidence="1" type="ORF">OLEA9_A023924</name>
</gene>
<dbReference type="Proteomes" id="UP000594638">
    <property type="component" value="Unassembled WGS sequence"/>
</dbReference>
<dbReference type="EMBL" id="CACTIH010003876">
    <property type="protein sequence ID" value="CAA2986618.1"/>
    <property type="molecule type" value="Genomic_DNA"/>
</dbReference>
<evidence type="ECO:0000313" key="2">
    <source>
        <dbReference type="Proteomes" id="UP000594638"/>
    </source>
</evidence>
<comment type="caution">
    <text evidence="1">The sequence shown here is derived from an EMBL/GenBank/DDBJ whole genome shotgun (WGS) entry which is preliminary data.</text>
</comment>
<reference evidence="1 2" key="1">
    <citation type="submission" date="2019-12" db="EMBL/GenBank/DDBJ databases">
        <authorList>
            <person name="Alioto T."/>
            <person name="Alioto T."/>
            <person name="Gomez Garrido J."/>
        </authorList>
    </citation>
    <scope>NUCLEOTIDE SEQUENCE [LARGE SCALE GENOMIC DNA]</scope>
</reference>
<dbReference type="Gramene" id="OE9A023924T1">
    <property type="protein sequence ID" value="OE9A023924C1"/>
    <property type="gene ID" value="OE9A023924"/>
</dbReference>
<keyword evidence="2" id="KW-1185">Reference proteome</keyword>
<organism evidence="1 2">
    <name type="scientific">Olea europaea subsp. europaea</name>
    <dbReference type="NCBI Taxonomy" id="158383"/>
    <lineage>
        <taxon>Eukaryota</taxon>
        <taxon>Viridiplantae</taxon>
        <taxon>Streptophyta</taxon>
        <taxon>Embryophyta</taxon>
        <taxon>Tracheophyta</taxon>
        <taxon>Spermatophyta</taxon>
        <taxon>Magnoliopsida</taxon>
        <taxon>eudicotyledons</taxon>
        <taxon>Gunneridae</taxon>
        <taxon>Pentapetalae</taxon>
        <taxon>asterids</taxon>
        <taxon>lamiids</taxon>
        <taxon>Lamiales</taxon>
        <taxon>Oleaceae</taxon>
        <taxon>Oleeae</taxon>
        <taxon>Olea</taxon>
    </lineage>
</organism>
<protein>
    <submittedName>
        <fullName evidence="1">Uncharacterized protein</fullName>
    </submittedName>
</protein>
<evidence type="ECO:0000313" key="1">
    <source>
        <dbReference type="EMBL" id="CAA2986618.1"/>
    </source>
</evidence>
<proteinExistence type="predicted"/>